<sequence length="55" mass="5986">MDWYLLGVSGGARDGILIVCAMLFGPNHSVFNKEIATWKRSNELSFCQAAGLLLA</sequence>
<evidence type="ECO:0000313" key="1">
    <source>
        <dbReference type="EMBL" id="NJB74847.1"/>
    </source>
</evidence>
<accession>A0ABX0X049</accession>
<proteinExistence type="predicted"/>
<comment type="caution">
    <text evidence="1">The sequence shown here is derived from an EMBL/GenBank/DDBJ whole genome shotgun (WGS) entry which is preliminary data.</text>
</comment>
<organism evidence="1 2">
    <name type="scientific">Thalassospira tepidiphila</name>
    <dbReference type="NCBI Taxonomy" id="393657"/>
    <lineage>
        <taxon>Bacteria</taxon>
        <taxon>Pseudomonadati</taxon>
        <taxon>Pseudomonadota</taxon>
        <taxon>Alphaproteobacteria</taxon>
        <taxon>Rhodospirillales</taxon>
        <taxon>Thalassospiraceae</taxon>
        <taxon>Thalassospira</taxon>
    </lineage>
</organism>
<dbReference type="Proteomes" id="UP000556869">
    <property type="component" value="Unassembled WGS sequence"/>
</dbReference>
<keyword evidence="2" id="KW-1185">Reference proteome</keyword>
<gene>
    <name evidence="1" type="ORF">GGR96_001939</name>
</gene>
<dbReference type="EMBL" id="JAATJD010000002">
    <property type="protein sequence ID" value="NJB74847.1"/>
    <property type="molecule type" value="Genomic_DNA"/>
</dbReference>
<protein>
    <submittedName>
        <fullName evidence="1">Uncharacterized protein</fullName>
    </submittedName>
</protein>
<evidence type="ECO:0000313" key="2">
    <source>
        <dbReference type="Proteomes" id="UP000556869"/>
    </source>
</evidence>
<name>A0ABX0X049_9PROT</name>
<reference evidence="1 2" key="1">
    <citation type="submission" date="2020-03" db="EMBL/GenBank/DDBJ databases">
        <title>Genomic Encyclopedia of Type Strains, Phase IV (KMG-IV): sequencing the most valuable type-strain genomes for metagenomic binning, comparative biology and taxonomic classification.</title>
        <authorList>
            <person name="Goeker M."/>
        </authorList>
    </citation>
    <scope>NUCLEOTIDE SEQUENCE [LARGE SCALE GENOMIC DNA]</scope>
    <source>
        <strain evidence="1 2">DSM 18888</strain>
    </source>
</reference>